<protein>
    <recommendedName>
        <fullName evidence="4">TRAP transporter large permease subunit</fullName>
    </recommendedName>
</protein>
<sequence>MTGIGVATATAGIVAGTIALTDPGLMMTEFVEFVSGGNVFVVLIMVAEISLVLVLGIPTTGNCILISSLTSQPDMSVPRRRLRPHGARIRQLA</sequence>
<feature type="transmembrane region" description="Helical" evidence="1">
    <location>
        <begin position="35"/>
        <end position="57"/>
    </location>
</feature>
<evidence type="ECO:0008006" key="4">
    <source>
        <dbReference type="Google" id="ProtNLM"/>
    </source>
</evidence>
<proteinExistence type="predicted"/>
<dbReference type="EMBL" id="JAVRQI010000018">
    <property type="protein sequence ID" value="MDT1064118.1"/>
    <property type="molecule type" value="Genomic_DNA"/>
</dbReference>
<keyword evidence="1" id="KW-1133">Transmembrane helix</keyword>
<keyword evidence="3" id="KW-1185">Reference proteome</keyword>
<dbReference type="RefSeq" id="WP_311761207.1">
    <property type="nucleotide sequence ID" value="NZ_JAVRQI010000018.1"/>
</dbReference>
<keyword evidence="1" id="KW-0812">Transmembrane</keyword>
<name>A0ABU3EIQ2_9RHOB</name>
<reference evidence="3" key="1">
    <citation type="submission" date="2023-07" db="EMBL/GenBank/DDBJ databases">
        <title>Characterization of two Paracoccaceae strains isolated from Phycosphere and proposal of Xinfangfangia lacusdiani sp. nov.</title>
        <authorList>
            <person name="Deng Y."/>
            <person name="Zhang Y.Q."/>
        </authorList>
    </citation>
    <scope>NUCLEOTIDE SEQUENCE [LARGE SCALE GENOMIC DNA]</scope>
    <source>
        <strain evidence="3">CPCC 101403</strain>
    </source>
</reference>
<accession>A0ABU3EIQ2</accession>
<evidence type="ECO:0000256" key="1">
    <source>
        <dbReference type="SAM" id="Phobius"/>
    </source>
</evidence>
<dbReference type="Proteomes" id="UP001251085">
    <property type="component" value="Unassembled WGS sequence"/>
</dbReference>
<organism evidence="2 3">
    <name type="scientific">Paracoccus broussonetiae</name>
    <dbReference type="NCBI Taxonomy" id="3075834"/>
    <lineage>
        <taxon>Bacteria</taxon>
        <taxon>Pseudomonadati</taxon>
        <taxon>Pseudomonadota</taxon>
        <taxon>Alphaproteobacteria</taxon>
        <taxon>Rhodobacterales</taxon>
        <taxon>Paracoccaceae</taxon>
        <taxon>Paracoccus</taxon>
    </lineage>
</organism>
<evidence type="ECO:0000313" key="2">
    <source>
        <dbReference type="EMBL" id="MDT1064118.1"/>
    </source>
</evidence>
<gene>
    <name evidence="2" type="ORF">RM190_19810</name>
</gene>
<keyword evidence="1" id="KW-0472">Membrane</keyword>
<comment type="caution">
    <text evidence="2">The sequence shown here is derived from an EMBL/GenBank/DDBJ whole genome shotgun (WGS) entry which is preliminary data.</text>
</comment>
<evidence type="ECO:0000313" key="3">
    <source>
        <dbReference type="Proteomes" id="UP001251085"/>
    </source>
</evidence>